<dbReference type="Proteomes" id="UP000000378">
    <property type="component" value="Chromosome"/>
</dbReference>
<dbReference type="STRING" id="643648.Slip_1597"/>
<keyword evidence="3" id="KW-1185">Reference proteome</keyword>
<evidence type="ECO:0000313" key="3">
    <source>
        <dbReference type="Proteomes" id="UP000000378"/>
    </source>
</evidence>
<proteinExistence type="predicted"/>
<feature type="region of interest" description="Disordered" evidence="1">
    <location>
        <begin position="33"/>
        <end position="63"/>
    </location>
</feature>
<dbReference type="KEGG" id="slp:Slip_1597"/>
<dbReference type="PROSITE" id="PS51257">
    <property type="entry name" value="PROKAR_LIPOPROTEIN"/>
    <property type="match status" value="1"/>
</dbReference>
<reference evidence="3" key="1">
    <citation type="journal article" date="2010" name="Stand. Genomic Sci.">
        <title>Complete genome sequence of Syntrophothermus lipocalidus type strain (TGB-C1T).</title>
        <authorList>
            <consortium name="US DOE Joint Genome Institute (JGI-PGF)"/>
            <person name="Djao O."/>
            <person name="Zhang X."/>
            <person name="Lucas S."/>
            <person name="Lapidus A."/>
            <person name="Glavina Del Rio T."/>
            <person name="Nolan M."/>
            <person name="Tice H."/>
            <person name="Cheng J."/>
            <person name="Han C."/>
            <person name="Tapia R."/>
            <person name="Goodwin L."/>
            <person name="Pitluck S."/>
            <person name="Liolios K."/>
            <person name="Ivanova N."/>
            <person name="Mavromatis K."/>
            <person name="Mikhailova N."/>
            <person name="Ovchinnikova G."/>
            <person name="Pati A."/>
            <person name="Brambilla E."/>
            <person name="Chen A."/>
            <person name="Palaniappan K."/>
            <person name="Land M."/>
            <person name="Hauser L."/>
            <person name="Chang Y."/>
            <person name="Jeffries C."/>
            <person name="Rohde M."/>
            <person name="Sikorski J."/>
            <person name="Spring S."/>
            <person name="Goker M."/>
            <person name="Detter J."/>
            <person name="Woyke T."/>
            <person name="Bristow J."/>
            <person name="Eisen J."/>
            <person name="Markowitz V."/>
            <person name="Hugenholtz P."/>
            <person name="Kyrpides N."/>
            <person name="Klenk H."/>
        </authorList>
    </citation>
    <scope>NUCLEOTIDE SEQUENCE [LARGE SCALE GENOMIC DNA]</scope>
    <source>
        <strain evidence="3">DSM 12680 / TGB-C1</strain>
    </source>
</reference>
<evidence type="ECO:0000256" key="1">
    <source>
        <dbReference type="SAM" id="MobiDB-lite"/>
    </source>
</evidence>
<evidence type="ECO:0008006" key="4">
    <source>
        <dbReference type="Google" id="ProtNLM"/>
    </source>
</evidence>
<name>D7CNS4_SYNLT</name>
<dbReference type="AlphaFoldDB" id="D7CNS4"/>
<dbReference type="HOGENOM" id="CLU_384459_0_0_9"/>
<protein>
    <recommendedName>
        <fullName evidence="4">Lipoprotein</fullName>
    </recommendedName>
</protein>
<organism evidence="2 3">
    <name type="scientific">Syntrophothermus lipocalidus (strain DSM 12680 / TGB-C1)</name>
    <dbReference type="NCBI Taxonomy" id="643648"/>
    <lineage>
        <taxon>Bacteria</taxon>
        <taxon>Bacillati</taxon>
        <taxon>Bacillota</taxon>
        <taxon>Clostridia</taxon>
        <taxon>Eubacteriales</taxon>
        <taxon>Syntrophomonadaceae</taxon>
        <taxon>Syntrophothermus</taxon>
    </lineage>
</organism>
<evidence type="ECO:0000313" key="2">
    <source>
        <dbReference type="EMBL" id="ADI02359.1"/>
    </source>
</evidence>
<accession>D7CNS4</accession>
<dbReference type="EMBL" id="CP002048">
    <property type="protein sequence ID" value="ADI02359.1"/>
    <property type="molecule type" value="Genomic_DNA"/>
</dbReference>
<gene>
    <name evidence="2" type="ordered locus">Slip_1597</name>
</gene>
<sequence length="719" mass="82211">MNRHAAFRRLFNRLAAALLVLFFAVGIAGCGQKEPSKSSGKEQAVQKTVSQKVDRPDLPETPQSRIQEDLLAGKITEEQAVVLGLKAVFAPEDLPAEYKVKGSVEVKPSINAELQWISDNLDNMAPATRDKLEPFILPPTDPRSFFYPGNNAEDYVSKLSFLTAGAAYAAQEDTRVWDKVVYEVPDSSGKSVTIHYYTLPAASDAEKAAMKQRALQVREAIATAWPKFKELLRVEPDQSFDAYITDLREDASWGLAWWNSQTRRCEMSVHYELDGDKLKSTTAHELFHCFQLYIPHRFSLKAPEKSWLFEATATWAEHFVYPRPNVEHRWLNYFFQSLYWKRVAFNGCHEYSNYPLFFFASDFLNDKDYVRRTLAAAKTKDVATSVMESMPDFADKYAKFAVYNWNKDPFLLYRDPPKFPSTGAYGASVGSWEFKGPDLQYYDELLRPGAMSYWHFTFDQDTKKINKVVFNLMVNISNPYFTCQALLKVGNEWVVEDWTGIKERSFCRERPGENLQEAVVIFANGDFRATLTFPFQVDTTQKCPHVLGGYTRITEKHQGEGMQSEIVYQTQEEIEYDPVQKAYVVKSMTASYSKNESMEGQMVLGMATRTSGSGSLRETYSEGEQPIKILEKPSETILMLQTDTKEKKWVTYTQTATVEYAGTESESWQDGPTGFWPKNIALTKEEIKSDRIKGRRVMQTTSEFGTKGELVIEFEYELK</sequence>
<dbReference type="OrthoDB" id="2079373at2"/>
<dbReference type="eggNOG" id="COG4808">
    <property type="taxonomic scope" value="Bacteria"/>
</dbReference>
<reference evidence="2 3" key="2">
    <citation type="journal article" date="2010" name="Stand. Genomic Sci.">
        <title>Complete genome sequence of Syntrophothermus lipocalidus type strain (TGB-C1).</title>
        <authorList>
            <person name="Djao O.D."/>
            <person name="Zhang X."/>
            <person name="Lucas S."/>
            <person name="Lapidus A."/>
            <person name="Del Rio T.G."/>
            <person name="Nolan M."/>
            <person name="Tice H."/>
            <person name="Cheng J.F."/>
            <person name="Han C."/>
            <person name="Tapia R."/>
            <person name="Goodwin L."/>
            <person name="Pitluck S."/>
            <person name="Liolios K."/>
            <person name="Ivanova N."/>
            <person name="Mavromatis K."/>
            <person name="Mikhailova N."/>
            <person name="Ovchinnikova G."/>
            <person name="Pati A."/>
            <person name="Brambilla E."/>
            <person name="Chen A."/>
            <person name="Palaniappan K."/>
            <person name="Land M."/>
            <person name="Hauser L."/>
            <person name="Chang Y.J."/>
            <person name="Jeffries C.D."/>
            <person name="Rohde M."/>
            <person name="Sikorski J."/>
            <person name="Spring S."/>
            <person name="Goker M."/>
            <person name="Detter J.C."/>
            <person name="Woyke T."/>
            <person name="Bristow J."/>
            <person name="Eisen J.A."/>
            <person name="Markowitz V."/>
            <person name="Hugenholtz P."/>
            <person name="Kyrpides N.C."/>
            <person name="Klenk H.P."/>
        </authorList>
    </citation>
    <scope>NUCLEOTIDE SEQUENCE [LARGE SCALE GENOMIC DNA]</scope>
    <source>
        <strain evidence="3">DSM 12680 / TGB-C1</strain>
    </source>
</reference>
<dbReference type="RefSeq" id="WP_013175761.1">
    <property type="nucleotide sequence ID" value="NC_014220.1"/>
</dbReference>